<dbReference type="OrthoDB" id="2593527at2"/>
<gene>
    <name evidence="2" type="ORF">EYB31_34785</name>
</gene>
<dbReference type="EMBL" id="SIRE01000035">
    <property type="protein sequence ID" value="TBL69937.1"/>
    <property type="molecule type" value="Genomic_DNA"/>
</dbReference>
<keyword evidence="1" id="KW-0812">Transmembrane</keyword>
<evidence type="ECO:0000256" key="1">
    <source>
        <dbReference type="SAM" id="Phobius"/>
    </source>
</evidence>
<proteinExistence type="predicted"/>
<dbReference type="Proteomes" id="UP000293142">
    <property type="component" value="Unassembled WGS sequence"/>
</dbReference>
<keyword evidence="1" id="KW-0472">Membrane</keyword>
<keyword evidence="1" id="KW-1133">Transmembrane helix</keyword>
<evidence type="ECO:0000313" key="3">
    <source>
        <dbReference type="Proteomes" id="UP000293142"/>
    </source>
</evidence>
<evidence type="ECO:0000313" key="2">
    <source>
        <dbReference type="EMBL" id="TBL69937.1"/>
    </source>
</evidence>
<protein>
    <submittedName>
        <fullName evidence="2">Uncharacterized protein</fullName>
    </submittedName>
</protein>
<dbReference type="AlphaFoldDB" id="A0A4Q9DHU2"/>
<accession>A0A4Q9DHU2</accession>
<sequence length="123" mass="14076">MDNDTNLENIRKKQEETRNQFYGIKRKEGRKEERKVDSTLMTSDGENAVAKIIRIIAIVEMVLGLIVGYKLANSEIANILHTKSGFQWSVALTWWISTIVSGFLLLGFSEIVRLLHEINNKVK</sequence>
<name>A0A4Q9DHU2_9BACL</name>
<organism evidence="2 3">
    <name type="scientific">Paenibacillus thalictri</name>
    <dbReference type="NCBI Taxonomy" id="2527873"/>
    <lineage>
        <taxon>Bacteria</taxon>
        <taxon>Bacillati</taxon>
        <taxon>Bacillota</taxon>
        <taxon>Bacilli</taxon>
        <taxon>Bacillales</taxon>
        <taxon>Paenibacillaceae</taxon>
        <taxon>Paenibacillus</taxon>
    </lineage>
</organism>
<keyword evidence="3" id="KW-1185">Reference proteome</keyword>
<feature type="transmembrane region" description="Helical" evidence="1">
    <location>
        <begin position="52"/>
        <end position="72"/>
    </location>
</feature>
<feature type="transmembrane region" description="Helical" evidence="1">
    <location>
        <begin position="92"/>
        <end position="115"/>
    </location>
</feature>
<dbReference type="RefSeq" id="WP_131018200.1">
    <property type="nucleotide sequence ID" value="NZ_SIRE01000035.1"/>
</dbReference>
<reference evidence="2 3" key="1">
    <citation type="submission" date="2019-02" db="EMBL/GenBank/DDBJ databases">
        <title>Paenibacillus sp. nov., isolated from surface-sterilized tissue of Thalictrum simplex L.</title>
        <authorList>
            <person name="Tuo L."/>
        </authorList>
    </citation>
    <scope>NUCLEOTIDE SEQUENCE [LARGE SCALE GENOMIC DNA]</scope>
    <source>
        <strain evidence="2 3">N2SHLJ1</strain>
    </source>
</reference>
<comment type="caution">
    <text evidence="2">The sequence shown here is derived from an EMBL/GenBank/DDBJ whole genome shotgun (WGS) entry which is preliminary data.</text>
</comment>